<dbReference type="InterPro" id="IPR052038">
    <property type="entry name" value="Type-VII_TA_antitoxin"/>
</dbReference>
<dbReference type="InterPro" id="IPR002934">
    <property type="entry name" value="Polymerase_NTP_transf_dom"/>
</dbReference>
<comment type="catalytic activity">
    <reaction evidence="12">
        <text>L-tyrosyl-[protein] + ATP = O-(5'-adenylyl)-L-tyrosyl-[protein] + diphosphate</text>
        <dbReference type="Rhea" id="RHEA:54288"/>
        <dbReference type="Rhea" id="RHEA-COMP:10136"/>
        <dbReference type="Rhea" id="RHEA-COMP:13846"/>
        <dbReference type="ChEBI" id="CHEBI:30616"/>
        <dbReference type="ChEBI" id="CHEBI:33019"/>
        <dbReference type="ChEBI" id="CHEBI:46858"/>
        <dbReference type="ChEBI" id="CHEBI:83624"/>
        <dbReference type="EC" id="2.7.7.108"/>
    </reaction>
</comment>
<dbReference type="CDD" id="cd05403">
    <property type="entry name" value="NT_KNTase_like"/>
    <property type="match status" value="1"/>
</dbReference>
<evidence type="ECO:0000256" key="2">
    <source>
        <dbReference type="ARBA" id="ARBA00022649"/>
    </source>
</evidence>
<feature type="domain" description="Polymerase nucleotidyl transferase" evidence="13">
    <location>
        <begin position="7"/>
        <end position="92"/>
    </location>
</feature>
<dbReference type="PANTHER" id="PTHR33571:SF14">
    <property type="entry name" value="PROTEIN ADENYLYLTRANSFERASE MJ0435-RELATED"/>
    <property type="match status" value="1"/>
</dbReference>
<dbReference type="GO" id="GO:0005524">
    <property type="term" value="F:ATP binding"/>
    <property type="evidence" value="ECO:0007669"/>
    <property type="project" value="UniProtKB-KW"/>
</dbReference>
<evidence type="ECO:0000256" key="6">
    <source>
        <dbReference type="ARBA" id="ARBA00022741"/>
    </source>
</evidence>
<dbReference type="GO" id="GO:0046872">
    <property type="term" value="F:metal ion binding"/>
    <property type="evidence" value="ECO:0007669"/>
    <property type="project" value="UniProtKB-KW"/>
</dbReference>
<dbReference type="SUPFAM" id="SSF81301">
    <property type="entry name" value="Nucleotidyltransferase"/>
    <property type="match status" value="1"/>
</dbReference>
<dbReference type="Gene3D" id="3.30.460.10">
    <property type="entry name" value="Beta Polymerase, domain 2"/>
    <property type="match status" value="1"/>
</dbReference>
<evidence type="ECO:0000256" key="12">
    <source>
        <dbReference type="ARBA" id="ARBA00048696"/>
    </source>
</evidence>
<evidence type="ECO:0000256" key="10">
    <source>
        <dbReference type="ARBA" id="ARBA00038276"/>
    </source>
</evidence>
<evidence type="ECO:0000313" key="14">
    <source>
        <dbReference type="EMBL" id="QUH22686.1"/>
    </source>
</evidence>
<comment type="cofactor">
    <cofactor evidence="1">
        <name>Mg(2+)</name>
        <dbReference type="ChEBI" id="CHEBI:18420"/>
    </cofactor>
</comment>
<evidence type="ECO:0000256" key="4">
    <source>
        <dbReference type="ARBA" id="ARBA00022695"/>
    </source>
</evidence>
<dbReference type="EMBL" id="CP058560">
    <property type="protein sequence ID" value="QUH22686.1"/>
    <property type="molecule type" value="Genomic_DNA"/>
</dbReference>
<evidence type="ECO:0000313" key="15">
    <source>
        <dbReference type="Proteomes" id="UP000681041"/>
    </source>
</evidence>
<dbReference type="GeneID" id="64819562"/>
<evidence type="ECO:0000256" key="3">
    <source>
        <dbReference type="ARBA" id="ARBA00022679"/>
    </source>
</evidence>
<organism evidence="14 15">
    <name type="scientific">Methanobacterium alkalithermotolerans</name>
    <dbReference type="NCBI Taxonomy" id="2731220"/>
    <lineage>
        <taxon>Archaea</taxon>
        <taxon>Methanobacteriati</taxon>
        <taxon>Methanobacteriota</taxon>
        <taxon>Methanomada group</taxon>
        <taxon>Methanobacteria</taxon>
        <taxon>Methanobacteriales</taxon>
        <taxon>Methanobacteriaceae</taxon>
        <taxon>Methanobacterium</taxon>
    </lineage>
</organism>
<evidence type="ECO:0000256" key="5">
    <source>
        <dbReference type="ARBA" id="ARBA00022723"/>
    </source>
</evidence>
<dbReference type="AlphaFoldDB" id="A0A8T8K2F7"/>
<keyword evidence="8" id="KW-0460">Magnesium</keyword>
<evidence type="ECO:0000256" key="9">
    <source>
        <dbReference type="ARBA" id="ARBA00034531"/>
    </source>
</evidence>
<comment type="catalytic activity">
    <reaction evidence="11">
        <text>O-(5'-adenylyl)-L-tyrosyl-[protein] + ATP = O-[5'-(adenylyl-(5'-&gt;3')-adenylyl)]-L-tyrosyl-[protein] + diphosphate</text>
        <dbReference type="Rhea" id="RHEA:66528"/>
        <dbReference type="Rhea" id="RHEA-COMP:13846"/>
        <dbReference type="Rhea" id="RHEA-COMP:17046"/>
        <dbReference type="ChEBI" id="CHEBI:30616"/>
        <dbReference type="ChEBI" id="CHEBI:33019"/>
        <dbReference type="ChEBI" id="CHEBI:83624"/>
        <dbReference type="ChEBI" id="CHEBI:167160"/>
    </reaction>
</comment>
<dbReference type="EC" id="2.7.7.108" evidence="9"/>
<proteinExistence type="inferred from homology"/>
<evidence type="ECO:0000256" key="1">
    <source>
        <dbReference type="ARBA" id="ARBA00001946"/>
    </source>
</evidence>
<keyword evidence="15" id="KW-1185">Reference proteome</keyword>
<keyword evidence="7" id="KW-0067">ATP-binding</keyword>
<dbReference type="PANTHER" id="PTHR33571">
    <property type="entry name" value="SSL8005 PROTEIN"/>
    <property type="match status" value="1"/>
</dbReference>
<keyword evidence="5" id="KW-0479">Metal-binding</keyword>
<reference evidence="14" key="1">
    <citation type="submission" date="2020-07" db="EMBL/GenBank/DDBJ databases">
        <title>Methanobacterium. sp. MethCan genome.</title>
        <authorList>
            <person name="Postec A."/>
            <person name="Quemeneur M."/>
        </authorList>
    </citation>
    <scope>NUCLEOTIDE SEQUENCE</scope>
    <source>
        <strain evidence="14">MethCAN</strain>
    </source>
</reference>
<protein>
    <recommendedName>
        <fullName evidence="9">protein adenylyltransferase</fullName>
        <ecNumber evidence="9">2.7.7.108</ecNumber>
    </recommendedName>
</protein>
<dbReference type="RefSeq" id="WP_211533632.1">
    <property type="nucleotide sequence ID" value="NZ_CP058560.1"/>
</dbReference>
<keyword evidence="6" id="KW-0547">Nucleotide-binding</keyword>
<name>A0A8T8K2F7_9EURY</name>
<dbReference type="OrthoDB" id="61846at2157"/>
<evidence type="ECO:0000259" key="13">
    <source>
        <dbReference type="Pfam" id="PF01909"/>
    </source>
</evidence>
<dbReference type="KEGG" id="meme:HYG87_02315"/>
<sequence>MNVFRVLKNHKSEIKAKYDVKRIGIFGSYAKGLQDEESDIDVLVEFENPTFDNFMELSFYLEDLFGKSVDLLTPKSLSPYMRSSVEKEVVWCE</sequence>
<evidence type="ECO:0000256" key="11">
    <source>
        <dbReference type="ARBA" id="ARBA00047518"/>
    </source>
</evidence>
<dbReference type="Proteomes" id="UP000681041">
    <property type="component" value="Chromosome"/>
</dbReference>
<dbReference type="InterPro" id="IPR043519">
    <property type="entry name" value="NT_sf"/>
</dbReference>
<evidence type="ECO:0000256" key="7">
    <source>
        <dbReference type="ARBA" id="ARBA00022840"/>
    </source>
</evidence>
<keyword evidence="3" id="KW-0808">Transferase</keyword>
<keyword evidence="2" id="KW-1277">Toxin-antitoxin system</keyword>
<keyword evidence="4" id="KW-0548">Nucleotidyltransferase</keyword>
<dbReference type="GO" id="GO:0070733">
    <property type="term" value="F:AMPylase activity"/>
    <property type="evidence" value="ECO:0007669"/>
    <property type="project" value="UniProtKB-EC"/>
</dbReference>
<accession>A0A8T8K2F7</accession>
<dbReference type="Pfam" id="PF01909">
    <property type="entry name" value="NTP_transf_2"/>
    <property type="match status" value="1"/>
</dbReference>
<comment type="similarity">
    <text evidence="10">Belongs to the MntA antitoxin family.</text>
</comment>
<evidence type="ECO:0000256" key="8">
    <source>
        <dbReference type="ARBA" id="ARBA00022842"/>
    </source>
</evidence>
<gene>
    <name evidence="14" type="ORF">HYG87_02315</name>
</gene>